<keyword evidence="1" id="KW-1133">Transmembrane helix</keyword>
<evidence type="ECO:0000313" key="3">
    <source>
        <dbReference type="Proteomes" id="UP000263273"/>
    </source>
</evidence>
<organism evidence="2 3">
    <name type="scientific">Syntrophomonas wolfei</name>
    <dbReference type="NCBI Taxonomy" id="863"/>
    <lineage>
        <taxon>Bacteria</taxon>
        <taxon>Bacillati</taxon>
        <taxon>Bacillota</taxon>
        <taxon>Clostridia</taxon>
        <taxon>Eubacteriales</taxon>
        <taxon>Syntrophomonadaceae</taxon>
        <taxon>Syntrophomonas</taxon>
    </lineage>
</organism>
<comment type="caution">
    <text evidence="2">The sequence shown here is derived from an EMBL/GenBank/DDBJ whole genome shotgun (WGS) entry which is preliminary data.</text>
</comment>
<reference evidence="2 3" key="1">
    <citation type="journal article" date="2018" name="Nat. Biotechnol.">
        <title>A standardized bacterial taxonomy based on genome phylogeny substantially revises the tree of life.</title>
        <authorList>
            <person name="Parks D.H."/>
            <person name="Chuvochina M."/>
            <person name="Waite D.W."/>
            <person name="Rinke C."/>
            <person name="Skarshewski A."/>
            <person name="Chaumeil P.A."/>
            <person name="Hugenholtz P."/>
        </authorList>
    </citation>
    <scope>NUCLEOTIDE SEQUENCE [LARGE SCALE GENOMIC DNA]</scope>
    <source>
        <strain evidence="2">UBA10948</strain>
    </source>
</reference>
<gene>
    <name evidence="2" type="ORF">DDZ44_04550</name>
</gene>
<dbReference type="EMBL" id="DNZF01000099">
    <property type="protein sequence ID" value="HBK53190.1"/>
    <property type="molecule type" value="Genomic_DNA"/>
</dbReference>
<proteinExistence type="predicted"/>
<keyword evidence="1" id="KW-0472">Membrane</keyword>
<feature type="transmembrane region" description="Helical" evidence="1">
    <location>
        <begin position="32"/>
        <end position="51"/>
    </location>
</feature>
<accession>A0A354YV28</accession>
<feature type="transmembrane region" description="Helical" evidence="1">
    <location>
        <begin position="6"/>
        <end position="25"/>
    </location>
</feature>
<name>A0A354YV28_9FIRM</name>
<sequence>AAPSSLIIGVFSILMGKNILELLAVSMHIIPLLYSFVFILLPFLLFLLTLFKPYPESATLAEPGSKAESSA</sequence>
<evidence type="ECO:0000313" key="2">
    <source>
        <dbReference type="EMBL" id="HBK53190.1"/>
    </source>
</evidence>
<evidence type="ECO:0000256" key="1">
    <source>
        <dbReference type="SAM" id="Phobius"/>
    </source>
</evidence>
<protein>
    <submittedName>
        <fullName evidence="2">Uncharacterized protein</fullName>
    </submittedName>
</protein>
<keyword evidence="1" id="KW-0812">Transmembrane</keyword>
<feature type="non-terminal residue" evidence="2">
    <location>
        <position position="1"/>
    </location>
</feature>
<dbReference type="Proteomes" id="UP000263273">
    <property type="component" value="Unassembled WGS sequence"/>
</dbReference>
<dbReference type="AlphaFoldDB" id="A0A354YV28"/>